<feature type="non-terminal residue" evidence="1">
    <location>
        <position position="98"/>
    </location>
</feature>
<comment type="caution">
    <text evidence="1">The sequence shown here is derived from an EMBL/GenBank/DDBJ whole genome shotgun (WGS) entry which is preliminary data.</text>
</comment>
<protein>
    <submittedName>
        <fullName evidence="1">Uncharacterized protein</fullName>
    </submittedName>
</protein>
<evidence type="ECO:0000313" key="1">
    <source>
        <dbReference type="EMBL" id="GAI32260.1"/>
    </source>
</evidence>
<dbReference type="AlphaFoldDB" id="X1NZN8"/>
<sequence>MPAGEGLSIFLELSVEVAGEVEPATGFVVNVADIEREVREFAVPVFAERIRRDFRRAQHIGFFAVAELLKSAWNRLTDKFGPAQLSKLSLKLNPFRKV</sequence>
<reference evidence="1" key="1">
    <citation type="journal article" date="2014" name="Front. Microbiol.">
        <title>High frequency of phylogenetically diverse reductive dehalogenase-homologous genes in deep subseafloor sedimentary metagenomes.</title>
        <authorList>
            <person name="Kawai M."/>
            <person name="Futagami T."/>
            <person name="Toyoda A."/>
            <person name="Takaki Y."/>
            <person name="Nishi S."/>
            <person name="Hori S."/>
            <person name="Arai W."/>
            <person name="Tsubouchi T."/>
            <person name="Morono Y."/>
            <person name="Uchiyama I."/>
            <person name="Ito T."/>
            <person name="Fujiyama A."/>
            <person name="Inagaki F."/>
            <person name="Takami H."/>
        </authorList>
    </citation>
    <scope>NUCLEOTIDE SEQUENCE</scope>
    <source>
        <strain evidence="1">Expedition CK06-06</strain>
    </source>
</reference>
<gene>
    <name evidence="1" type="ORF">S06H3_29082</name>
</gene>
<proteinExistence type="predicted"/>
<dbReference type="EMBL" id="BARV01017022">
    <property type="protein sequence ID" value="GAI32260.1"/>
    <property type="molecule type" value="Genomic_DNA"/>
</dbReference>
<name>X1NZN8_9ZZZZ</name>
<organism evidence="1">
    <name type="scientific">marine sediment metagenome</name>
    <dbReference type="NCBI Taxonomy" id="412755"/>
    <lineage>
        <taxon>unclassified sequences</taxon>
        <taxon>metagenomes</taxon>
        <taxon>ecological metagenomes</taxon>
    </lineage>
</organism>
<accession>X1NZN8</accession>